<dbReference type="AlphaFoldDB" id="D0MUF4"/>
<dbReference type="Proteomes" id="UP000006643">
    <property type="component" value="Unassembled WGS sequence"/>
</dbReference>
<organism evidence="1 2">
    <name type="scientific">Phytophthora infestans (strain T30-4)</name>
    <name type="common">Potato late blight agent</name>
    <dbReference type="NCBI Taxonomy" id="403677"/>
    <lineage>
        <taxon>Eukaryota</taxon>
        <taxon>Sar</taxon>
        <taxon>Stramenopiles</taxon>
        <taxon>Oomycota</taxon>
        <taxon>Peronosporomycetes</taxon>
        <taxon>Peronosporales</taxon>
        <taxon>Peronosporaceae</taxon>
        <taxon>Phytophthora</taxon>
    </lineage>
</organism>
<evidence type="ECO:0000313" key="2">
    <source>
        <dbReference type="Proteomes" id="UP000006643"/>
    </source>
</evidence>
<dbReference type="VEuPathDB" id="FungiDB:PITG_01928"/>
<keyword evidence="2" id="KW-1185">Reference proteome</keyword>
<accession>D0MUF4</accession>
<dbReference type="STRING" id="403677.D0MUF4"/>
<dbReference type="HOGENOM" id="CLU_1638687_0_0_1"/>
<sequence>MNKYTVTAVNKRYLEVSGGFTESITRTLAYHVSNGRKWNLVFRSYDGSLDTIDAIPEHDWRGTNARIGTRSPKAVSPNVINVGNPASLQTIHLEVHDVSIATPYTLSFAGETIVDTGTTNPKNIPWTTINDEMKKALESLDSVDGVRVTSVLRGGTAITPSQ</sequence>
<gene>
    <name evidence="1" type="ORF">PITG_01928</name>
</gene>
<protein>
    <submittedName>
        <fullName evidence="1">Uncharacterized protein</fullName>
    </submittedName>
</protein>
<dbReference type="EMBL" id="DS028119">
    <property type="protein sequence ID" value="EEY61601.1"/>
    <property type="molecule type" value="Genomic_DNA"/>
</dbReference>
<dbReference type="KEGG" id="pif:PITG_01928"/>
<proteinExistence type="predicted"/>
<dbReference type="eggNOG" id="KOG0613">
    <property type="taxonomic scope" value="Eukaryota"/>
</dbReference>
<evidence type="ECO:0000313" key="1">
    <source>
        <dbReference type="EMBL" id="EEY61601.1"/>
    </source>
</evidence>
<dbReference type="OrthoDB" id="10373864at2759"/>
<dbReference type="GeneID" id="9469471"/>
<name>D0MUF4_PHYIT</name>
<dbReference type="InParanoid" id="D0MUF4"/>
<reference evidence="2" key="1">
    <citation type="journal article" date="2009" name="Nature">
        <title>Genome sequence and analysis of the Irish potato famine pathogen Phytophthora infestans.</title>
        <authorList>
            <consortium name="The Broad Institute Genome Sequencing Platform"/>
            <person name="Haas B.J."/>
            <person name="Kamoun S."/>
            <person name="Zody M.C."/>
            <person name="Jiang R.H."/>
            <person name="Handsaker R.E."/>
            <person name="Cano L.M."/>
            <person name="Grabherr M."/>
            <person name="Kodira C.D."/>
            <person name="Raffaele S."/>
            <person name="Torto-Alalibo T."/>
            <person name="Bozkurt T.O."/>
            <person name="Ah-Fong A.M."/>
            <person name="Alvarado L."/>
            <person name="Anderson V.L."/>
            <person name="Armstrong M.R."/>
            <person name="Avrova A."/>
            <person name="Baxter L."/>
            <person name="Beynon J."/>
            <person name="Boevink P.C."/>
            <person name="Bollmann S.R."/>
            <person name="Bos J.I."/>
            <person name="Bulone V."/>
            <person name="Cai G."/>
            <person name="Cakir C."/>
            <person name="Carrington J.C."/>
            <person name="Chawner M."/>
            <person name="Conti L."/>
            <person name="Costanzo S."/>
            <person name="Ewan R."/>
            <person name="Fahlgren N."/>
            <person name="Fischbach M.A."/>
            <person name="Fugelstad J."/>
            <person name="Gilroy E.M."/>
            <person name="Gnerre S."/>
            <person name="Green P.J."/>
            <person name="Grenville-Briggs L.J."/>
            <person name="Griffith J."/>
            <person name="Grunwald N.J."/>
            <person name="Horn K."/>
            <person name="Horner N.R."/>
            <person name="Hu C.H."/>
            <person name="Huitema E."/>
            <person name="Jeong D.H."/>
            <person name="Jones A.M."/>
            <person name="Jones J.D."/>
            <person name="Jones R.W."/>
            <person name="Karlsson E.K."/>
            <person name="Kunjeti S.G."/>
            <person name="Lamour K."/>
            <person name="Liu Z."/>
            <person name="Ma L."/>
            <person name="Maclean D."/>
            <person name="Chibucos M.C."/>
            <person name="McDonald H."/>
            <person name="McWalters J."/>
            <person name="Meijer H.J."/>
            <person name="Morgan W."/>
            <person name="Morris P.F."/>
            <person name="Munro C.A."/>
            <person name="O'Neill K."/>
            <person name="Ospina-Giraldo M."/>
            <person name="Pinzon A."/>
            <person name="Pritchard L."/>
            <person name="Ramsahoye B."/>
            <person name="Ren Q."/>
            <person name="Restrepo S."/>
            <person name="Roy S."/>
            <person name="Sadanandom A."/>
            <person name="Savidor A."/>
            <person name="Schornack S."/>
            <person name="Schwartz D.C."/>
            <person name="Schumann U.D."/>
            <person name="Schwessinger B."/>
            <person name="Seyer L."/>
            <person name="Sharpe T."/>
            <person name="Silvar C."/>
            <person name="Song J."/>
            <person name="Studholme D.J."/>
            <person name="Sykes S."/>
            <person name="Thines M."/>
            <person name="van de Vondervoort P.J."/>
            <person name="Phuntumart V."/>
            <person name="Wawra S."/>
            <person name="Weide R."/>
            <person name="Win J."/>
            <person name="Young C."/>
            <person name="Zhou S."/>
            <person name="Fry W."/>
            <person name="Meyers B.C."/>
            <person name="van West P."/>
            <person name="Ristaino J."/>
            <person name="Govers F."/>
            <person name="Birch P.R."/>
            <person name="Whisson S.C."/>
            <person name="Judelson H.S."/>
            <person name="Nusbaum C."/>
        </authorList>
    </citation>
    <scope>NUCLEOTIDE SEQUENCE [LARGE SCALE GENOMIC DNA]</scope>
    <source>
        <strain evidence="2">T30-4</strain>
    </source>
</reference>
<dbReference type="RefSeq" id="XP_002908518.1">
    <property type="nucleotide sequence ID" value="XM_002908472.1"/>
</dbReference>